<evidence type="ECO:0000313" key="7">
    <source>
        <dbReference type="Proteomes" id="UP000325243"/>
    </source>
</evidence>
<evidence type="ECO:0000256" key="4">
    <source>
        <dbReference type="RuleBase" id="RU000384"/>
    </source>
</evidence>
<sequence>MMPPQIGVQVPSAKSRGVVAPAPGTATVEQDGRVGHCRRAPPRDRFGPPGRIDMVTSNDSGDAASVDLDEVRALLVSYHDNASISRAKVLPARALAGAASHGITISNSVGFLFSVDDHLNETAALDPIVGDLRGIPDLSAVAMLDPAVGLAWAPADLHTLEGTVHPTCTRSALRRVAADAAAAGLDFLVGFELEFTLFRGSPDEPELAAQGPGYSTRATLDVEAWMLDVLAALDTAGVPVAQFHPEFGPGQYELALAPREPLRAVDDLALARVVILRTAAAHGLLVSFSPVPLVGGATNGCHVHLSATRDGQALLVDPATRLGVTWEGGHLIAGILDRLEEGVALLGGSVLSFVRLSPRTWAGADICWGPANREAAIRYVTGQTVDVLAHASQANLEVKPMDAAANPYLAVAAVLAAAVDGARRNARLPEPVEIDPGRLTDEQRAARGIRRLPADLAAALELLDGSAFFREVFGDVLLDAYLAVRRHEADAYGGRPPQNVADAVRWRY</sequence>
<dbReference type="Gene3D" id="3.30.590.10">
    <property type="entry name" value="Glutamine synthetase/guanido kinase, catalytic domain"/>
    <property type="match status" value="1"/>
</dbReference>
<dbReference type="AlphaFoldDB" id="A0A5S4VBI7"/>
<evidence type="ECO:0000256" key="2">
    <source>
        <dbReference type="ARBA" id="ARBA00022598"/>
    </source>
</evidence>
<evidence type="ECO:0000256" key="3">
    <source>
        <dbReference type="PROSITE-ProRule" id="PRU01331"/>
    </source>
</evidence>
<name>A0A5S4VBI7_9MICO</name>
<protein>
    <submittedName>
        <fullName evidence="6">Glutamine synthetase</fullName>
    </submittedName>
</protein>
<dbReference type="SUPFAM" id="SSF55931">
    <property type="entry name" value="Glutamine synthetase/guanido kinase"/>
    <property type="match status" value="1"/>
</dbReference>
<dbReference type="Pfam" id="PF00120">
    <property type="entry name" value="Gln-synt_C"/>
    <property type="match status" value="1"/>
</dbReference>
<keyword evidence="2" id="KW-0436">Ligase</keyword>
<reference evidence="6 7" key="1">
    <citation type="submission" date="2019-08" db="EMBL/GenBank/DDBJ databases">
        <authorList>
            <person name="Hu J."/>
        </authorList>
    </citation>
    <scope>NUCLEOTIDE SEQUENCE [LARGE SCALE GENOMIC DNA]</scope>
    <source>
        <strain evidence="6 7">NEAU-184</strain>
    </source>
</reference>
<dbReference type="PANTHER" id="PTHR43785">
    <property type="entry name" value="GAMMA-GLUTAMYLPUTRESCINE SYNTHETASE"/>
    <property type="match status" value="1"/>
</dbReference>
<dbReference type="GO" id="GO:0004356">
    <property type="term" value="F:glutamine synthetase activity"/>
    <property type="evidence" value="ECO:0007669"/>
    <property type="project" value="InterPro"/>
</dbReference>
<organism evidence="6 7">
    <name type="scientific">Agromyces mariniharenae</name>
    <dbReference type="NCBI Taxonomy" id="2604423"/>
    <lineage>
        <taxon>Bacteria</taxon>
        <taxon>Bacillati</taxon>
        <taxon>Actinomycetota</taxon>
        <taxon>Actinomycetes</taxon>
        <taxon>Micrococcales</taxon>
        <taxon>Microbacteriaceae</taxon>
        <taxon>Agromyces</taxon>
    </lineage>
</organism>
<dbReference type="Proteomes" id="UP000325243">
    <property type="component" value="Unassembled WGS sequence"/>
</dbReference>
<accession>A0A5S4VBI7</accession>
<evidence type="ECO:0000313" key="6">
    <source>
        <dbReference type="EMBL" id="TYL54000.1"/>
    </source>
</evidence>
<dbReference type="InterPro" id="IPR014746">
    <property type="entry name" value="Gln_synth/guanido_kin_cat_dom"/>
</dbReference>
<dbReference type="SMART" id="SM01230">
    <property type="entry name" value="Gln-synt_C"/>
    <property type="match status" value="1"/>
</dbReference>
<comment type="caution">
    <text evidence="6">The sequence shown here is derived from an EMBL/GenBank/DDBJ whole genome shotgun (WGS) entry which is preliminary data.</text>
</comment>
<feature type="domain" description="GS catalytic" evidence="5">
    <location>
        <begin position="169"/>
        <end position="508"/>
    </location>
</feature>
<keyword evidence="7" id="KW-1185">Reference proteome</keyword>
<dbReference type="PROSITE" id="PS51987">
    <property type="entry name" value="GS_CATALYTIC"/>
    <property type="match status" value="1"/>
</dbReference>
<dbReference type="PANTHER" id="PTHR43785:SF12">
    <property type="entry name" value="TYPE-1 GLUTAMINE SYNTHETASE 2"/>
    <property type="match status" value="1"/>
</dbReference>
<comment type="similarity">
    <text evidence="1 3 4">Belongs to the glutamine synthetase family.</text>
</comment>
<dbReference type="InterPro" id="IPR008146">
    <property type="entry name" value="Gln_synth_cat_dom"/>
</dbReference>
<dbReference type="Gene3D" id="3.10.20.70">
    <property type="entry name" value="Glutamine synthetase, N-terminal domain"/>
    <property type="match status" value="1"/>
</dbReference>
<dbReference type="EMBL" id="VSSB01000001">
    <property type="protein sequence ID" value="TYL54000.1"/>
    <property type="molecule type" value="Genomic_DNA"/>
</dbReference>
<proteinExistence type="inferred from homology"/>
<evidence type="ECO:0000256" key="1">
    <source>
        <dbReference type="ARBA" id="ARBA00009897"/>
    </source>
</evidence>
<dbReference type="InterPro" id="IPR036651">
    <property type="entry name" value="Gln_synt_N_sf"/>
</dbReference>
<dbReference type="GO" id="GO:0006542">
    <property type="term" value="P:glutamine biosynthetic process"/>
    <property type="evidence" value="ECO:0007669"/>
    <property type="project" value="InterPro"/>
</dbReference>
<evidence type="ECO:0000259" key="5">
    <source>
        <dbReference type="PROSITE" id="PS51987"/>
    </source>
</evidence>
<gene>
    <name evidence="6" type="ORF">FYC51_10385</name>
</gene>